<name>A0A8H3J2A5_9LECA</name>
<comment type="caution">
    <text evidence="1">The sequence shown here is derived from an EMBL/GenBank/DDBJ whole genome shotgun (WGS) entry which is preliminary data.</text>
</comment>
<reference evidence="1" key="1">
    <citation type="submission" date="2021-03" db="EMBL/GenBank/DDBJ databases">
        <authorList>
            <person name="Tagirdzhanova G."/>
        </authorList>
    </citation>
    <scope>NUCLEOTIDE SEQUENCE</scope>
</reference>
<proteinExistence type="predicted"/>
<keyword evidence="2" id="KW-1185">Reference proteome</keyword>
<dbReference type="OrthoDB" id="5358593at2759"/>
<dbReference type="AlphaFoldDB" id="A0A8H3J2A5"/>
<evidence type="ECO:0000313" key="2">
    <source>
        <dbReference type="Proteomes" id="UP000664534"/>
    </source>
</evidence>
<accession>A0A8H3J2A5</accession>
<gene>
    <name evidence="1" type="ORF">IMSHALPRED_001337</name>
</gene>
<dbReference type="Proteomes" id="UP000664534">
    <property type="component" value="Unassembled WGS sequence"/>
</dbReference>
<evidence type="ECO:0000313" key="1">
    <source>
        <dbReference type="EMBL" id="CAF9939412.1"/>
    </source>
</evidence>
<protein>
    <submittedName>
        <fullName evidence="1">Uncharacterized protein</fullName>
    </submittedName>
</protein>
<sequence length="116" mass="12683">MAMISLIGEPGFRDPWRFSRNPRRGVQVPKGWRSGNCLIMISCENDYDADDFSYADVLRKAKNVVDQCVDVAEGEIPWGGVDKIGTVGSFYVSVNGRLGPDDGTDPLVLTNVTSEA</sequence>
<dbReference type="EMBL" id="CAJPDT010000118">
    <property type="protein sequence ID" value="CAF9939412.1"/>
    <property type="molecule type" value="Genomic_DNA"/>
</dbReference>
<organism evidence="1 2">
    <name type="scientific">Imshaugia aleurites</name>
    <dbReference type="NCBI Taxonomy" id="172621"/>
    <lineage>
        <taxon>Eukaryota</taxon>
        <taxon>Fungi</taxon>
        <taxon>Dikarya</taxon>
        <taxon>Ascomycota</taxon>
        <taxon>Pezizomycotina</taxon>
        <taxon>Lecanoromycetes</taxon>
        <taxon>OSLEUM clade</taxon>
        <taxon>Lecanoromycetidae</taxon>
        <taxon>Lecanorales</taxon>
        <taxon>Lecanorineae</taxon>
        <taxon>Parmeliaceae</taxon>
        <taxon>Imshaugia</taxon>
    </lineage>
</organism>